<keyword evidence="2" id="KW-1185">Reference proteome</keyword>
<proteinExistence type="predicted"/>
<keyword evidence="1" id="KW-0560">Oxidoreductase</keyword>
<dbReference type="EMBL" id="BAABCE010000005">
    <property type="protein sequence ID" value="GAA3546294.1"/>
    <property type="molecule type" value="Genomic_DNA"/>
</dbReference>
<comment type="caution">
    <text evidence="1">The sequence shown here is derived from an EMBL/GenBank/DDBJ whole genome shotgun (WGS) entry which is preliminary data.</text>
</comment>
<dbReference type="SUPFAM" id="SSF54909">
    <property type="entry name" value="Dimeric alpha+beta barrel"/>
    <property type="match status" value="1"/>
</dbReference>
<accession>A0ABP6WA71</accession>
<sequence length="119" mass="13154">MPGTGTAFTTFTDEHRQECGMTKLGLLARIEAKPEYAEKVEGLLRDALELARQEDHTVTWFAFRQGDTTFGVFDTFEDEEGRQGHLQGRIAAALMEAAGTMLSEAPDIRPVDLLAVKLP</sequence>
<reference evidence="2" key="1">
    <citation type="journal article" date="2019" name="Int. J. Syst. Evol. Microbiol.">
        <title>The Global Catalogue of Microorganisms (GCM) 10K type strain sequencing project: providing services to taxonomists for standard genome sequencing and annotation.</title>
        <authorList>
            <consortium name="The Broad Institute Genomics Platform"/>
            <consortium name="The Broad Institute Genome Sequencing Center for Infectious Disease"/>
            <person name="Wu L."/>
            <person name="Ma J."/>
        </authorList>
    </citation>
    <scope>NUCLEOTIDE SEQUENCE [LARGE SCALE GENOMIC DNA]</scope>
    <source>
        <strain evidence="2">JCM 17656</strain>
    </source>
</reference>
<organism evidence="1 2">
    <name type="scientific">Streptomyces osmaniensis</name>
    <dbReference type="NCBI Taxonomy" id="593134"/>
    <lineage>
        <taxon>Bacteria</taxon>
        <taxon>Bacillati</taxon>
        <taxon>Actinomycetota</taxon>
        <taxon>Actinomycetes</taxon>
        <taxon>Kitasatosporales</taxon>
        <taxon>Streptomycetaceae</taxon>
        <taxon>Streptomyces</taxon>
    </lineage>
</organism>
<keyword evidence="1" id="KW-0503">Monooxygenase</keyword>
<evidence type="ECO:0000313" key="1">
    <source>
        <dbReference type="EMBL" id="GAA3546294.1"/>
    </source>
</evidence>
<dbReference type="Gene3D" id="3.30.70.100">
    <property type="match status" value="1"/>
</dbReference>
<dbReference type="InterPro" id="IPR011008">
    <property type="entry name" value="Dimeric_a/b-barrel"/>
</dbReference>
<evidence type="ECO:0000313" key="2">
    <source>
        <dbReference type="Proteomes" id="UP001500707"/>
    </source>
</evidence>
<dbReference type="Proteomes" id="UP001500707">
    <property type="component" value="Unassembled WGS sequence"/>
</dbReference>
<protein>
    <submittedName>
        <fullName evidence="1">Antibiotic biosynthesis monooxygenase</fullName>
    </submittedName>
</protein>
<gene>
    <name evidence="1" type="ORF">GCM10022295_30350</name>
</gene>
<dbReference type="GO" id="GO:0004497">
    <property type="term" value="F:monooxygenase activity"/>
    <property type="evidence" value="ECO:0007669"/>
    <property type="project" value="UniProtKB-KW"/>
</dbReference>
<name>A0ABP6WA71_9ACTN</name>